<feature type="domain" description="RNA-binding S4" evidence="8">
    <location>
        <begin position="97"/>
        <end position="160"/>
    </location>
</feature>
<dbReference type="AlphaFoldDB" id="A0A1G2LSW8"/>
<keyword evidence="2 7" id="KW-0699">rRNA-binding</keyword>
<dbReference type="Gene3D" id="1.10.1050.10">
    <property type="entry name" value="Ribosomal Protein S4 Delta 41, Chain A, domain 1"/>
    <property type="match status" value="1"/>
</dbReference>
<evidence type="ECO:0000313" key="11">
    <source>
        <dbReference type="Proteomes" id="UP000178302"/>
    </source>
</evidence>
<evidence type="ECO:0000313" key="10">
    <source>
        <dbReference type="EMBL" id="OHA13952.1"/>
    </source>
</evidence>
<dbReference type="InterPro" id="IPR036986">
    <property type="entry name" value="S4_RNA-bd_sf"/>
</dbReference>
<dbReference type="PROSITE" id="PS50889">
    <property type="entry name" value="S4"/>
    <property type="match status" value="1"/>
</dbReference>
<reference evidence="10 11" key="1">
    <citation type="journal article" date="2016" name="Nat. Commun.">
        <title>Thousands of microbial genomes shed light on interconnected biogeochemical processes in an aquifer system.</title>
        <authorList>
            <person name="Anantharaman K."/>
            <person name="Brown C.T."/>
            <person name="Hug L.A."/>
            <person name="Sharon I."/>
            <person name="Castelle C.J."/>
            <person name="Probst A.J."/>
            <person name="Thomas B.C."/>
            <person name="Singh A."/>
            <person name="Wilkins M.J."/>
            <person name="Karaoz U."/>
            <person name="Brodie E.L."/>
            <person name="Williams K.H."/>
            <person name="Hubbard S.S."/>
            <person name="Banfield J.F."/>
        </authorList>
    </citation>
    <scope>NUCLEOTIDE SEQUENCE [LARGE SCALE GENOMIC DNA]</scope>
</reference>
<dbReference type="InterPro" id="IPR001912">
    <property type="entry name" value="Ribosomal_uS4_N"/>
</dbReference>
<comment type="caution">
    <text evidence="10">The sequence shown here is derived from an EMBL/GenBank/DDBJ whole genome shotgun (WGS) entry which is preliminary data.</text>
</comment>
<feature type="domain" description="Small ribosomal subunit protein uS4 N-terminal" evidence="9">
    <location>
        <begin position="2"/>
        <end position="96"/>
    </location>
</feature>
<dbReference type="GO" id="GO:0006412">
    <property type="term" value="P:translation"/>
    <property type="evidence" value="ECO:0007669"/>
    <property type="project" value="UniProtKB-UniRule"/>
</dbReference>
<keyword evidence="3 7" id="KW-0694">RNA-binding</keyword>
<dbReference type="GO" id="GO:0003735">
    <property type="term" value="F:structural constituent of ribosome"/>
    <property type="evidence" value="ECO:0007669"/>
    <property type="project" value="InterPro"/>
</dbReference>
<evidence type="ECO:0000256" key="6">
    <source>
        <dbReference type="ARBA" id="ARBA00035254"/>
    </source>
</evidence>
<evidence type="ECO:0000259" key="8">
    <source>
        <dbReference type="SMART" id="SM00363"/>
    </source>
</evidence>
<organism evidence="10 11">
    <name type="scientific">Candidatus Tagabacteria bacterium RIFCSPLOWO2_01_FULL_39_11</name>
    <dbReference type="NCBI Taxonomy" id="1802295"/>
    <lineage>
        <taxon>Bacteria</taxon>
        <taxon>Candidatus Tagaibacteriota</taxon>
    </lineage>
</organism>
<name>A0A1G2LSW8_9BACT</name>
<dbReference type="FunFam" id="3.10.290.10:FF:000001">
    <property type="entry name" value="30S ribosomal protein S4"/>
    <property type="match status" value="1"/>
</dbReference>
<evidence type="ECO:0000256" key="3">
    <source>
        <dbReference type="ARBA" id="ARBA00022884"/>
    </source>
</evidence>
<dbReference type="GO" id="GO:0042274">
    <property type="term" value="P:ribosomal small subunit biogenesis"/>
    <property type="evidence" value="ECO:0007669"/>
    <property type="project" value="TreeGrafter"/>
</dbReference>
<accession>A0A1G2LSW8</accession>
<comment type="subunit">
    <text evidence="7">Part of the 30S ribosomal subunit. Contacts protein S5. The interaction surface between S4 and S5 is involved in control of translational fidelity.</text>
</comment>
<evidence type="ECO:0000256" key="5">
    <source>
        <dbReference type="ARBA" id="ARBA00023274"/>
    </source>
</evidence>
<dbReference type="PANTHER" id="PTHR11831:SF4">
    <property type="entry name" value="SMALL RIBOSOMAL SUBUNIT PROTEIN US4M"/>
    <property type="match status" value="1"/>
</dbReference>
<dbReference type="Pfam" id="PF01479">
    <property type="entry name" value="S4"/>
    <property type="match status" value="1"/>
</dbReference>
<gene>
    <name evidence="7" type="primary">rpsD</name>
    <name evidence="10" type="ORF">A2909_02405</name>
</gene>
<dbReference type="HAMAP" id="MF_01306_B">
    <property type="entry name" value="Ribosomal_uS4_B"/>
    <property type="match status" value="1"/>
</dbReference>
<dbReference type="Proteomes" id="UP000178302">
    <property type="component" value="Unassembled WGS sequence"/>
</dbReference>
<sequence length="207" mass="23948">MKECKQCRQSKEKLFLKGERCDSSKCAMVRKPYAPGIHGKETKRRKAISEYGIQLKEKRKLKSIYGLREKQLKNYVIKALEKNDESTSASLIRLIESRIDNVLFRAGFGASRSQTRQLINHGHVLVNKKRLTASSHSGRIGDKINLKESSLKKGILQNIDFKLKKHKPPEWLKINENKKEMEIISVPMIDEDKIGINVNQIIEFYLR</sequence>
<dbReference type="InterPro" id="IPR002942">
    <property type="entry name" value="S4_RNA-bd"/>
</dbReference>
<dbReference type="CDD" id="cd00165">
    <property type="entry name" value="S4"/>
    <property type="match status" value="1"/>
</dbReference>
<dbReference type="PANTHER" id="PTHR11831">
    <property type="entry name" value="30S 40S RIBOSOMAL PROTEIN"/>
    <property type="match status" value="1"/>
</dbReference>
<evidence type="ECO:0000256" key="2">
    <source>
        <dbReference type="ARBA" id="ARBA00022730"/>
    </source>
</evidence>
<comment type="function">
    <text evidence="7">One of the primary rRNA binding proteins, it binds directly to 16S rRNA where it nucleates assembly of the body of the 30S subunit.</text>
</comment>
<evidence type="ECO:0000256" key="1">
    <source>
        <dbReference type="ARBA" id="ARBA00007465"/>
    </source>
</evidence>
<protein>
    <recommendedName>
        <fullName evidence="6 7">Small ribosomal subunit protein uS4</fullName>
    </recommendedName>
</protein>
<dbReference type="Pfam" id="PF00163">
    <property type="entry name" value="Ribosomal_S4"/>
    <property type="match status" value="1"/>
</dbReference>
<evidence type="ECO:0000256" key="7">
    <source>
        <dbReference type="HAMAP-Rule" id="MF_01306"/>
    </source>
</evidence>
<dbReference type="EMBL" id="MHQZ01000021">
    <property type="protein sequence ID" value="OHA13952.1"/>
    <property type="molecule type" value="Genomic_DNA"/>
</dbReference>
<evidence type="ECO:0000256" key="4">
    <source>
        <dbReference type="ARBA" id="ARBA00022980"/>
    </source>
</evidence>
<dbReference type="SMART" id="SM01390">
    <property type="entry name" value="Ribosomal_S4"/>
    <property type="match status" value="1"/>
</dbReference>
<dbReference type="NCBIfam" id="NF003717">
    <property type="entry name" value="PRK05327.1"/>
    <property type="match status" value="1"/>
</dbReference>
<dbReference type="InterPro" id="IPR022801">
    <property type="entry name" value="Ribosomal_uS4"/>
</dbReference>
<comment type="similarity">
    <text evidence="1 7">Belongs to the universal ribosomal protein uS4 family.</text>
</comment>
<dbReference type="InterPro" id="IPR005709">
    <property type="entry name" value="Ribosomal_uS4_bac-type"/>
</dbReference>
<dbReference type="GO" id="GO:0015935">
    <property type="term" value="C:small ribosomal subunit"/>
    <property type="evidence" value="ECO:0007669"/>
    <property type="project" value="InterPro"/>
</dbReference>
<evidence type="ECO:0000259" key="9">
    <source>
        <dbReference type="SMART" id="SM01390"/>
    </source>
</evidence>
<dbReference type="GO" id="GO:0019843">
    <property type="term" value="F:rRNA binding"/>
    <property type="evidence" value="ECO:0007669"/>
    <property type="project" value="UniProtKB-UniRule"/>
</dbReference>
<dbReference type="SMART" id="SM00363">
    <property type="entry name" value="S4"/>
    <property type="match status" value="1"/>
</dbReference>
<dbReference type="SUPFAM" id="SSF55174">
    <property type="entry name" value="Alpha-L RNA-binding motif"/>
    <property type="match status" value="1"/>
</dbReference>
<dbReference type="Gene3D" id="3.10.290.10">
    <property type="entry name" value="RNA-binding S4 domain"/>
    <property type="match status" value="1"/>
</dbReference>
<keyword evidence="5 7" id="KW-0687">Ribonucleoprotein</keyword>
<keyword evidence="4 7" id="KW-0689">Ribosomal protein</keyword>
<proteinExistence type="inferred from homology"/>
<comment type="function">
    <text evidence="7">With S5 and S12 plays an important role in translational accuracy.</text>
</comment>